<gene>
    <name evidence="2" type="ORF">ACFSUS_21815</name>
</gene>
<comment type="caution">
    <text evidence="2">The sequence shown here is derived from an EMBL/GenBank/DDBJ whole genome shotgun (WGS) entry which is preliminary data.</text>
</comment>
<name>A0ABW5M9G0_9BACT</name>
<protein>
    <submittedName>
        <fullName evidence="2">Glycosyltransferase family 4 protein</fullName>
        <ecNumber evidence="2">2.4.-.-</ecNumber>
    </submittedName>
</protein>
<evidence type="ECO:0000259" key="1">
    <source>
        <dbReference type="Pfam" id="PF00534"/>
    </source>
</evidence>
<reference evidence="3" key="1">
    <citation type="journal article" date="2019" name="Int. J. Syst. Evol. Microbiol.">
        <title>The Global Catalogue of Microorganisms (GCM) 10K type strain sequencing project: providing services to taxonomists for standard genome sequencing and annotation.</title>
        <authorList>
            <consortium name="The Broad Institute Genomics Platform"/>
            <consortium name="The Broad Institute Genome Sequencing Center for Infectious Disease"/>
            <person name="Wu L."/>
            <person name="Ma J."/>
        </authorList>
    </citation>
    <scope>NUCLEOTIDE SEQUENCE [LARGE SCALE GENOMIC DNA]</scope>
    <source>
        <strain evidence="3">KCTC 42805</strain>
    </source>
</reference>
<dbReference type="PANTHER" id="PTHR12526">
    <property type="entry name" value="GLYCOSYLTRANSFERASE"/>
    <property type="match status" value="1"/>
</dbReference>
<dbReference type="InterPro" id="IPR001296">
    <property type="entry name" value="Glyco_trans_1"/>
</dbReference>
<sequence length="418" mass="46011">MIVLSHPTGNANVRAVITALLRAGVLAEFNTTLAANPDARWVKLLPGSVRSEWLRRTFPVPLTQIRTHPYREVARIAFPKLGFNQLVRHESGWASIDAVYQNFDRITAQRLLKLSDKHNVNAVYAYEDGALATFRQAKKLGLTCIYDLPIAYWETGRKLMLEEAERLPAWATTLGGGIQDSQAKLERKTEELELADVVVGPGKFVMDSIPAWAVNKRAIMAPFGSPALAAPANGQDHKPNSAGRPLRVLFAGSMGQRKGLGDLFAAVKMLNRPDLELVVMGSPLAPMEFYESELPGFVYEPGRPHDQVLALMRSCDVFCLPSIVEGRALVMQEAMSQGLPLIITPNTGGADLIQEGRTGFLVPIRSPQAIAEKLAWFLDNRSAIPEMGKLAQDHAATYTWERYGGTIVDSIQKLFPQS</sequence>
<organism evidence="2 3">
    <name type="scientific">Spirosoma soli</name>
    <dbReference type="NCBI Taxonomy" id="1770529"/>
    <lineage>
        <taxon>Bacteria</taxon>
        <taxon>Pseudomonadati</taxon>
        <taxon>Bacteroidota</taxon>
        <taxon>Cytophagia</taxon>
        <taxon>Cytophagales</taxon>
        <taxon>Cytophagaceae</taxon>
        <taxon>Spirosoma</taxon>
    </lineage>
</organism>
<dbReference type="Gene3D" id="3.40.50.2000">
    <property type="entry name" value="Glycogen Phosphorylase B"/>
    <property type="match status" value="1"/>
</dbReference>
<feature type="domain" description="Glycosyl transferase family 1" evidence="1">
    <location>
        <begin position="238"/>
        <end position="385"/>
    </location>
</feature>
<evidence type="ECO:0000313" key="3">
    <source>
        <dbReference type="Proteomes" id="UP001597469"/>
    </source>
</evidence>
<dbReference type="Proteomes" id="UP001597469">
    <property type="component" value="Unassembled WGS sequence"/>
</dbReference>
<evidence type="ECO:0000313" key="2">
    <source>
        <dbReference type="EMBL" id="MFD2573294.1"/>
    </source>
</evidence>
<dbReference type="GO" id="GO:0016757">
    <property type="term" value="F:glycosyltransferase activity"/>
    <property type="evidence" value="ECO:0007669"/>
    <property type="project" value="UniProtKB-KW"/>
</dbReference>
<dbReference type="EMBL" id="JBHULN010000016">
    <property type="protein sequence ID" value="MFD2573294.1"/>
    <property type="molecule type" value="Genomic_DNA"/>
</dbReference>
<keyword evidence="2" id="KW-0808">Transferase</keyword>
<dbReference type="CDD" id="cd03801">
    <property type="entry name" value="GT4_PimA-like"/>
    <property type="match status" value="1"/>
</dbReference>
<dbReference type="EC" id="2.4.-.-" evidence="2"/>
<dbReference type="SUPFAM" id="SSF53756">
    <property type="entry name" value="UDP-Glycosyltransferase/glycogen phosphorylase"/>
    <property type="match status" value="1"/>
</dbReference>
<accession>A0ABW5M9G0</accession>
<keyword evidence="3" id="KW-1185">Reference proteome</keyword>
<keyword evidence="2" id="KW-0328">Glycosyltransferase</keyword>
<dbReference type="RefSeq" id="WP_381525890.1">
    <property type="nucleotide sequence ID" value="NZ_JBHULN010000016.1"/>
</dbReference>
<dbReference type="Pfam" id="PF00534">
    <property type="entry name" value="Glycos_transf_1"/>
    <property type="match status" value="1"/>
</dbReference>
<proteinExistence type="predicted"/>